<evidence type="ECO:0000313" key="4">
    <source>
        <dbReference type="EMBL" id="GAA0879611.1"/>
    </source>
</evidence>
<dbReference type="PANTHER" id="PTHR43877">
    <property type="entry name" value="AMINOALKYLPHOSPHONATE N-ACETYLTRANSFERASE-RELATED-RELATED"/>
    <property type="match status" value="1"/>
</dbReference>
<dbReference type="PANTHER" id="PTHR43877:SF2">
    <property type="entry name" value="AMINOALKYLPHOSPHONATE N-ACETYLTRANSFERASE-RELATED"/>
    <property type="match status" value="1"/>
</dbReference>
<protein>
    <recommendedName>
        <fullName evidence="3">N-acetyltransferase domain-containing protein</fullName>
    </recommendedName>
</protein>
<evidence type="ECO:0000313" key="5">
    <source>
        <dbReference type="Proteomes" id="UP001500469"/>
    </source>
</evidence>
<sequence>MKISSVSELILNRVHLEDQPTLFQMMDEIYRAGYRDFWLDQGDWYVDLSYNPLTLEKELNRARSHYFFVELAGRKIGILKYEYPFSPRQIEIPEAMKLHRLYLHPEFHGKGIAPTLLQHCESIARENGLKTIWLEVMASQPQAKKFYQKMGFGHLLSYRLDFELLLPSYRGIEIWQKNL</sequence>
<proteinExistence type="predicted"/>
<accession>A0ABN1N173</accession>
<keyword evidence="5" id="KW-1185">Reference proteome</keyword>
<organism evidence="4 5">
    <name type="scientific">Algoriphagus jejuensis</name>
    <dbReference type="NCBI Taxonomy" id="419934"/>
    <lineage>
        <taxon>Bacteria</taxon>
        <taxon>Pseudomonadati</taxon>
        <taxon>Bacteroidota</taxon>
        <taxon>Cytophagia</taxon>
        <taxon>Cytophagales</taxon>
        <taxon>Cyclobacteriaceae</taxon>
        <taxon>Algoriphagus</taxon>
    </lineage>
</organism>
<dbReference type="InterPro" id="IPR016181">
    <property type="entry name" value="Acyl_CoA_acyltransferase"/>
</dbReference>
<dbReference type="InterPro" id="IPR050832">
    <property type="entry name" value="Bact_Acetyltransf"/>
</dbReference>
<evidence type="ECO:0000256" key="1">
    <source>
        <dbReference type="ARBA" id="ARBA00022679"/>
    </source>
</evidence>
<dbReference type="EMBL" id="BAAAFI010000014">
    <property type="protein sequence ID" value="GAA0879611.1"/>
    <property type="molecule type" value="Genomic_DNA"/>
</dbReference>
<dbReference type="SUPFAM" id="SSF55729">
    <property type="entry name" value="Acyl-CoA N-acyltransferases (Nat)"/>
    <property type="match status" value="1"/>
</dbReference>
<keyword evidence="2" id="KW-0012">Acyltransferase</keyword>
<keyword evidence="1" id="KW-0808">Transferase</keyword>
<dbReference type="RefSeq" id="WP_343852190.1">
    <property type="nucleotide sequence ID" value="NZ_BAAAFI010000014.1"/>
</dbReference>
<dbReference type="Gene3D" id="3.40.630.30">
    <property type="match status" value="1"/>
</dbReference>
<dbReference type="PROSITE" id="PS51186">
    <property type="entry name" value="GNAT"/>
    <property type="match status" value="1"/>
</dbReference>
<dbReference type="InterPro" id="IPR000182">
    <property type="entry name" value="GNAT_dom"/>
</dbReference>
<evidence type="ECO:0000256" key="2">
    <source>
        <dbReference type="ARBA" id="ARBA00023315"/>
    </source>
</evidence>
<comment type="caution">
    <text evidence="4">The sequence shown here is derived from an EMBL/GenBank/DDBJ whole genome shotgun (WGS) entry which is preliminary data.</text>
</comment>
<evidence type="ECO:0000259" key="3">
    <source>
        <dbReference type="PROSITE" id="PS51186"/>
    </source>
</evidence>
<dbReference type="Proteomes" id="UP001500469">
    <property type="component" value="Unassembled WGS sequence"/>
</dbReference>
<gene>
    <name evidence="4" type="ORF">GCM10009119_25790</name>
</gene>
<dbReference type="Pfam" id="PF00583">
    <property type="entry name" value="Acetyltransf_1"/>
    <property type="match status" value="1"/>
</dbReference>
<name>A0ABN1N173_9BACT</name>
<dbReference type="CDD" id="cd04301">
    <property type="entry name" value="NAT_SF"/>
    <property type="match status" value="1"/>
</dbReference>
<feature type="domain" description="N-acetyltransferase" evidence="3">
    <location>
        <begin position="1"/>
        <end position="171"/>
    </location>
</feature>
<reference evidence="4 5" key="1">
    <citation type="journal article" date="2019" name="Int. J. Syst. Evol. Microbiol.">
        <title>The Global Catalogue of Microorganisms (GCM) 10K type strain sequencing project: providing services to taxonomists for standard genome sequencing and annotation.</title>
        <authorList>
            <consortium name="The Broad Institute Genomics Platform"/>
            <consortium name="The Broad Institute Genome Sequencing Center for Infectious Disease"/>
            <person name="Wu L."/>
            <person name="Ma J."/>
        </authorList>
    </citation>
    <scope>NUCLEOTIDE SEQUENCE [LARGE SCALE GENOMIC DNA]</scope>
    <source>
        <strain evidence="4 5">JCM 16112</strain>
    </source>
</reference>